<evidence type="ECO:0000313" key="1">
    <source>
        <dbReference type="EMBL" id="GAO46536.1"/>
    </source>
</evidence>
<comment type="caution">
    <text evidence="1">The sequence shown here is derived from an EMBL/GenBank/DDBJ whole genome shotgun (WGS) entry which is preliminary data.</text>
</comment>
<dbReference type="Proteomes" id="UP000033140">
    <property type="component" value="Unassembled WGS sequence"/>
</dbReference>
<reference evidence="1 2" key="3">
    <citation type="journal article" date="2015" name="Genome Announc.">
        <title>Draft Genome Sequence of the Archiascomycetous Yeast Saitoella complicata.</title>
        <authorList>
            <person name="Yamauchi K."/>
            <person name="Kondo S."/>
            <person name="Hamamoto M."/>
            <person name="Takahashi Y."/>
            <person name="Ogura Y."/>
            <person name="Hayashi T."/>
            <person name="Nishida H."/>
        </authorList>
    </citation>
    <scope>NUCLEOTIDE SEQUENCE [LARGE SCALE GENOMIC DNA]</scope>
    <source>
        <strain evidence="1 2">NRRL Y-17804</strain>
    </source>
</reference>
<accession>A0A0E9NA10</accession>
<reference evidence="1 2" key="1">
    <citation type="journal article" date="2011" name="J. Gen. Appl. Microbiol.">
        <title>Draft genome sequencing of the enigmatic yeast Saitoella complicata.</title>
        <authorList>
            <person name="Nishida H."/>
            <person name="Hamamoto M."/>
            <person name="Sugiyama J."/>
        </authorList>
    </citation>
    <scope>NUCLEOTIDE SEQUENCE [LARGE SCALE GENOMIC DNA]</scope>
    <source>
        <strain evidence="1 2">NRRL Y-17804</strain>
    </source>
</reference>
<evidence type="ECO:0000313" key="2">
    <source>
        <dbReference type="Proteomes" id="UP000033140"/>
    </source>
</evidence>
<reference evidence="1 2" key="2">
    <citation type="journal article" date="2014" name="J. Gen. Appl. Microbiol.">
        <title>The early diverging ascomycetous budding yeast Saitoella complicata has three histone deacetylases belonging to the Clr6, Hos2, and Rpd3 lineages.</title>
        <authorList>
            <person name="Nishida H."/>
            <person name="Matsumoto T."/>
            <person name="Kondo S."/>
            <person name="Hamamoto M."/>
            <person name="Yoshikawa H."/>
        </authorList>
    </citation>
    <scope>NUCLEOTIDE SEQUENCE [LARGE SCALE GENOMIC DNA]</scope>
    <source>
        <strain evidence="1 2">NRRL Y-17804</strain>
    </source>
</reference>
<organism evidence="1 2">
    <name type="scientific">Saitoella complicata (strain BCRC 22490 / CBS 7301 / JCM 7358 / NBRC 10748 / NRRL Y-17804)</name>
    <dbReference type="NCBI Taxonomy" id="698492"/>
    <lineage>
        <taxon>Eukaryota</taxon>
        <taxon>Fungi</taxon>
        <taxon>Dikarya</taxon>
        <taxon>Ascomycota</taxon>
        <taxon>Taphrinomycotina</taxon>
        <taxon>Taphrinomycotina incertae sedis</taxon>
        <taxon>Saitoella</taxon>
    </lineage>
</organism>
<protein>
    <submittedName>
        <fullName evidence="1">Uncharacterized protein</fullName>
    </submittedName>
</protein>
<sequence length="74" mass="8325">MIFVVKRPKRTLLRCRSTTAGAVYMSVCYKKRLSFVLKSRNFGVGLRARWVQAVHAVDSLGGLEMNGMLHLGEI</sequence>
<dbReference type="AlphaFoldDB" id="A0A0E9NA10"/>
<proteinExistence type="predicted"/>
<gene>
    <name evidence="1" type="ORF">G7K_0766-t1</name>
</gene>
<dbReference type="EMBL" id="BACD03000004">
    <property type="protein sequence ID" value="GAO46536.1"/>
    <property type="molecule type" value="Genomic_DNA"/>
</dbReference>
<name>A0A0E9NA10_SAICN</name>
<keyword evidence="2" id="KW-1185">Reference proteome</keyword>